<dbReference type="Proteomes" id="UP000219602">
    <property type="component" value="Chromosome 11"/>
</dbReference>
<comment type="caution">
    <text evidence="2">The sequence shown here is derived from an EMBL/GenBank/DDBJ whole genome shotgun (WGS) entry which is preliminary data.</text>
</comment>
<feature type="domain" description="BTB" evidence="1">
    <location>
        <begin position="23"/>
        <end position="90"/>
    </location>
</feature>
<dbReference type="InterPro" id="IPR011333">
    <property type="entry name" value="SKP1/BTB/POZ_sf"/>
</dbReference>
<evidence type="ECO:0000313" key="3">
    <source>
        <dbReference type="Proteomes" id="UP000219602"/>
    </source>
</evidence>
<dbReference type="AlphaFoldDB" id="A0A2H3GPX4"/>
<dbReference type="SUPFAM" id="SSF54695">
    <property type="entry name" value="POZ domain"/>
    <property type="match status" value="1"/>
</dbReference>
<proteinExistence type="predicted"/>
<dbReference type="InterPro" id="IPR000210">
    <property type="entry name" value="BTB/POZ_dom"/>
</dbReference>
<reference evidence="2 3" key="1">
    <citation type="journal article" date="2016" name="Environ. Microbiol.">
        <title>Effector profiles distinguish formae speciales of Fusarium oxysporum.</title>
        <authorList>
            <person name="van Dam P."/>
            <person name="Fokkens L."/>
            <person name="Schmidt S.M."/>
            <person name="Linmans J.H."/>
            <person name="Kistler H.C."/>
            <person name="Ma L.J."/>
            <person name="Rep M."/>
        </authorList>
    </citation>
    <scope>NUCLEOTIDE SEQUENCE [LARGE SCALE GENOMIC DNA]</scope>
    <source>
        <strain evidence="2 3">Forc016</strain>
    </source>
</reference>
<sequence>MQSPLYEEFGASLKNYFNNTTLSDATIRCGGRYFSVHSLILFCHSEYFRKQLDGPWKESSERVIDILDFNPPIVEAMTLFLYCFDYESPDDSSAMIFHAKVYQIADKYGIEALKRLSATKYRTSIDEHWTTDDFSTAIALAYAATPPGDKGLRDIAVDVAFKRLGNLMGRDTFCEMMRDNPDVAADIVRFTNRRCERVKEYKCGTCSRVFSMGFPEFQEPYQLQYCPSCSQYHPSWRPVAGS</sequence>
<evidence type="ECO:0000313" key="2">
    <source>
        <dbReference type="EMBL" id="PCD26322.1"/>
    </source>
</evidence>
<name>A0A2H3GPX4_FUSOX</name>
<dbReference type="PANTHER" id="PTHR47843:SF5">
    <property type="entry name" value="BTB_POZ DOMAIN PROTEIN"/>
    <property type="match status" value="1"/>
</dbReference>
<dbReference type="Pfam" id="PF00651">
    <property type="entry name" value="BTB"/>
    <property type="match status" value="1"/>
</dbReference>
<dbReference type="CDD" id="cd18186">
    <property type="entry name" value="BTB_POZ_ZBTB_KLHL-like"/>
    <property type="match status" value="1"/>
</dbReference>
<gene>
    <name evidence="2" type="ORF">AU210_012752</name>
</gene>
<dbReference type="Gene3D" id="3.30.710.10">
    <property type="entry name" value="Potassium Channel Kv1.1, Chain A"/>
    <property type="match status" value="1"/>
</dbReference>
<organism evidence="2 3">
    <name type="scientific">Fusarium oxysporum f. sp. radicis-cucumerinum</name>
    <dbReference type="NCBI Taxonomy" id="327505"/>
    <lineage>
        <taxon>Eukaryota</taxon>
        <taxon>Fungi</taxon>
        <taxon>Dikarya</taxon>
        <taxon>Ascomycota</taxon>
        <taxon>Pezizomycotina</taxon>
        <taxon>Sordariomycetes</taxon>
        <taxon>Hypocreomycetidae</taxon>
        <taxon>Hypocreales</taxon>
        <taxon>Nectriaceae</taxon>
        <taxon>Fusarium</taxon>
        <taxon>Fusarium oxysporum species complex</taxon>
    </lineage>
</organism>
<dbReference type="PANTHER" id="PTHR47843">
    <property type="entry name" value="BTB DOMAIN-CONTAINING PROTEIN-RELATED"/>
    <property type="match status" value="1"/>
</dbReference>
<protein>
    <recommendedName>
        <fullName evidence="1">BTB domain-containing protein</fullName>
    </recommendedName>
</protein>
<accession>A0A2H3GPX4</accession>
<dbReference type="STRING" id="327505.A0A2H3GPX4"/>
<dbReference type="PROSITE" id="PS50097">
    <property type="entry name" value="BTB"/>
    <property type="match status" value="1"/>
</dbReference>
<dbReference type="EMBL" id="MABQ02000009">
    <property type="protein sequence ID" value="PCD26322.1"/>
    <property type="molecule type" value="Genomic_DNA"/>
</dbReference>
<reference evidence="2 3" key="2">
    <citation type="journal article" date="2017" name="Sci. Rep.">
        <title>A mobile pathogenicity chromosome in Fusarium oxysporum for infection of multiple cucurbit species.</title>
        <authorList>
            <person name="van Dam P."/>
            <person name="Fokkens L."/>
            <person name="Ayukawa Y."/>
            <person name="van der Gragt M."/>
            <person name="Ter Horst A."/>
            <person name="Brankovics B."/>
            <person name="Houterman P.M."/>
            <person name="Arie T."/>
            <person name="Rep M."/>
        </authorList>
    </citation>
    <scope>NUCLEOTIDE SEQUENCE [LARGE SCALE GENOMIC DNA]</scope>
    <source>
        <strain evidence="2 3">Forc016</strain>
    </source>
</reference>
<dbReference type="SMART" id="SM00225">
    <property type="entry name" value="BTB"/>
    <property type="match status" value="1"/>
</dbReference>
<evidence type="ECO:0000259" key="1">
    <source>
        <dbReference type="PROSITE" id="PS50097"/>
    </source>
</evidence>